<dbReference type="OrthoDB" id="3248728at2759"/>
<evidence type="ECO:0000313" key="2">
    <source>
        <dbReference type="Proteomes" id="UP000467700"/>
    </source>
</evidence>
<reference evidence="1 2" key="1">
    <citation type="submission" date="2020-01" db="EMBL/GenBank/DDBJ databases">
        <authorList>
            <person name="Gupta K D."/>
        </authorList>
    </citation>
    <scope>NUCLEOTIDE SEQUENCE [LARGE SCALE GENOMIC DNA]</scope>
</reference>
<name>A0A8S0XJ53_CYCAE</name>
<dbReference type="Proteomes" id="UP000467700">
    <property type="component" value="Unassembled WGS sequence"/>
</dbReference>
<dbReference type="EMBL" id="CACVBS010000001">
    <property type="protein sequence ID" value="CAA7257414.1"/>
    <property type="molecule type" value="Genomic_DNA"/>
</dbReference>
<protein>
    <submittedName>
        <fullName evidence="1">Uncharacterized protein</fullName>
    </submittedName>
</protein>
<comment type="caution">
    <text evidence="1">The sequence shown here is derived from an EMBL/GenBank/DDBJ whole genome shotgun (WGS) entry which is preliminary data.</text>
</comment>
<sequence>MGKRRKLSDLTDQETATVVNLLKRFQLELDEDDEDGQEVVHALQTVVRKFSELKHVPFSDATVLTLTQANIKVEVLEWNSDGRSQAQHLGGKTAPNALSLDETTKQIGYIRKHIAFETEAGCRILINAVMLHAVTNLDTSATGVAIAPEFRIPYTALDSGGSSYAGAVDYLMALGKPSVRDAIVLSPQLAFTDAKIHRLLTCSIYEAKPEKVLPALPQVVMEAVIQSQRFEFTTFRGCVTTGEEWLFFIYNKNQDGPGGSASYLPPIRLEHDLSGLPLILGLLYDWIENGQQKTLKLCKYPN</sequence>
<gene>
    <name evidence="1" type="ORF">AAE3_LOCUS473</name>
</gene>
<proteinExistence type="predicted"/>
<keyword evidence="2" id="KW-1185">Reference proteome</keyword>
<accession>A0A8S0XJ53</accession>
<evidence type="ECO:0000313" key="1">
    <source>
        <dbReference type="EMBL" id="CAA7257414.1"/>
    </source>
</evidence>
<dbReference type="AlphaFoldDB" id="A0A8S0XJ53"/>
<organism evidence="1 2">
    <name type="scientific">Cyclocybe aegerita</name>
    <name type="common">Black poplar mushroom</name>
    <name type="synonym">Agrocybe aegerita</name>
    <dbReference type="NCBI Taxonomy" id="1973307"/>
    <lineage>
        <taxon>Eukaryota</taxon>
        <taxon>Fungi</taxon>
        <taxon>Dikarya</taxon>
        <taxon>Basidiomycota</taxon>
        <taxon>Agaricomycotina</taxon>
        <taxon>Agaricomycetes</taxon>
        <taxon>Agaricomycetidae</taxon>
        <taxon>Agaricales</taxon>
        <taxon>Agaricineae</taxon>
        <taxon>Bolbitiaceae</taxon>
        <taxon>Cyclocybe</taxon>
    </lineage>
</organism>